<comment type="subcellular location">
    <subcellularLocation>
        <location evidence="1 7">Cytoplasm</location>
    </subcellularLocation>
</comment>
<comment type="caution">
    <text evidence="8">The sequence shown here is derived from an EMBL/GenBank/DDBJ whole genome shotgun (WGS) entry which is preliminary data.</text>
</comment>
<keyword evidence="3 7" id="KW-0963">Cytoplasm</keyword>
<keyword evidence="5 7" id="KW-0808">Transferase</keyword>
<dbReference type="PANTHER" id="PTHR11579">
    <property type="entry name" value="PROTEIN-L-ISOASPARTATE O-METHYLTRANSFERASE"/>
    <property type="match status" value="1"/>
</dbReference>
<dbReference type="Pfam" id="PF01135">
    <property type="entry name" value="PCMT"/>
    <property type="match status" value="1"/>
</dbReference>
<reference evidence="8 9" key="1">
    <citation type="submission" date="2014-01" db="EMBL/GenBank/DDBJ databases">
        <title>Genome sequence determination for a cystic fibrosis isolate, Inquilinus limosus.</title>
        <authorList>
            <person name="Pino M."/>
            <person name="Di Conza J."/>
            <person name="Gutkind G."/>
        </authorList>
    </citation>
    <scope>NUCLEOTIDE SEQUENCE [LARGE SCALE GENOMIC DNA]</scope>
    <source>
        <strain evidence="8 9">MP06</strain>
    </source>
</reference>
<sequence length="223" mass="24785">MIAEPRLIRLLMHLRRSGITDHRVLGAIERVPREAFVPDAFLDQAYEDIALPIGRGQTISQPMVVGLMTQALEVGDRHKVLEIGTGSGYQAAVLARICRRLYTIERHKPLLDLALERIAGMRISNITARWGDGMKGWPEQAPFDRIIVTAAHRGDLPPSALTDQLAIGGIIVIPMGDEKRNQRVVRFTRTETGLEREDLWPVRFVPLLPDLPDGEDGGSGPSY</sequence>
<dbReference type="GO" id="GO:0032259">
    <property type="term" value="P:methylation"/>
    <property type="evidence" value="ECO:0007669"/>
    <property type="project" value="UniProtKB-KW"/>
</dbReference>
<dbReference type="EC" id="2.1.1.77" evidence="7"/>
<dbReference type="OrthoDB" id="9810066at2"/>
<organism evidence="8 9">
    <name type="scientific">Inquilinus limosus MP06</name>
    <dbReference type="NCBI Taxonomy" id="1398085"/>
    <lineage>
        <taxon>Bacteria</taxon>
        <taxon>Pseudomonadati</taxon>
        <taxon>Pseudomonadota</taxon>
        <taxon>Alphaproteobacteria</taxon>
        <taxon>Rhodospirillales</taxon>
        <taxon>Rhodospirillaceae</taxon>
        <taxon>Inquilinus</taxon>
    </lineage>
</organism>
<evidence type="ECO:0000256" key="6">
    <source>
        <dbReference type="ARBA" id="ARBA00022691"/>
    </source>
</evidence>
<dbReference type="HAMAP" id="MF_00090">
    <property type="entry name" value="PIMT"/>
    <property type="match status" value="1"/>
</dbReference>
<evidence type="ECO:0000256" key="2">
    <source>
        <dbReference type="ARBA" id="ARBA00005369"/>
    </source>
</evidence>
<dbReference type="NCBIfam" id="TIGR00080">
    <property type="entry name" value="pimt"/>
    <property type="match status" value="1"/>
</dbReference>
<dbReference type="RefSeq" id="WP_034846059.1">
    <property type="nucleotide sequence ID" value="NZ_JANX01000538.1"/>
</dbReference>
<protein>
    <recommendedName>
        <fullName evidence="7">Protein-L-isoaspartate O-methyltransferase</fullName>
        <ecNumber evidence="7">2.1.1.77</ecNumber>
    </recommendedName>
    <alternativeName>
        <fullName evidence="7">L-isoaspartyl protein carboxyl methyltransferase</fullName>
    </alternativeName>
    <alternativeName>
        <fullName evidence="7">Protein L-isoaspartyl methyltransferase</fullName>
    </alternativeName>
    <alternativeName>
        <fullName evidence="7">Protein-beta-aspartate methyltransferase</fullName>
        <shortName evidence="7">PIMT</shortName>
    </alternativeName>
</protein>
<dbReference type="SUPFAM" id="SSF53335">
    <property type="entry name" value="S-adenosyl-L-methionine-dependent methyltransferases"/>
    <property type="match status" value="1"/>
</dbReference>
<evidence type="ECO:0000256" key="5">
    <source>
        <dbReference type="ARBA" id="ARBA00022679"/>
    </source>
</evidence>
<dbReference type="NCBIfam" id="NF001453">
    <property type="entry name" value="PRK00312.1"/>
    <property type="match status" value="1"/>
</dbReference>
<gene>
    <name evidence="7" type="primary">pcm</name>
    <name evidence="8" type="ORF">P409_27795</name>
</gene>
<dbReference type="GO" id="GO:0030091">
    <property type="term" value="P:protein repair"/>
    <property type="evidence" value="ECO:0007669"/>
    <property type="project" value="UniProtKB-UniRule"/>
</dbReference>
<evidence type="ECO:0000256" key="7">
    <source>
        <dbReference type="HAMAP-Rule" id="MF_00090"/>
    </source>
</evidence>
<dbReference type="GO" id="GO:0004719">
    <property type="term" value="F:protein-L-isoaspartate (D-aspartate) O-methyltransferase activity"/>
    <property type="evidence" value="ECO:0007669"/>
    <property type="project" value="UniProtKB-UniRule"/>
</dbReference>
<keyword evidence="6 7" id="KW-0949">S-adenosyl-L-methionine</keyword>
<evidence type="ECO:0000313" key="9">
    <source>
        <dbReference type="Proteomes" id="UP000029995"/>
    </source>
</evidence>
<dbReference type="PROSITE" id="PS01279">
    <property type="entry name" value="PCMT"/>
    <property type="match status" value="1"/>
</dbReference>
<evidence type="ECO:0000256" key="1">
    <source>
        <dbReference type="ARBA" id="ARBA00004496"/>
    </source>
</evidence>
<feature type="active site" evidence="7">
    <location>
        <position position="60"/>
    </location>
</feature>
<dbReference type="InterPro" id="IPR000682">
    <property type="entry name" value="PCMT"/>
</dbReference>
<evidence type="ECO:0000256" key="4">
    <source>
        <dbReference type="ARBA" id="ARBA00022603"/>
    </source>
</evidence>
<comment type="function">
    <text evidence="7">Catalyzes the methyl esterification of L-isoaspartyl residues in peptides and proteins that result from spontaneous decomposition of normal L-aspartyl and L-asparaginyl residues. It plays a role in the repair and/or degradation of damaged proteins.</text>
</comment>
<dbReference type="AlphaFoldDB" id="A0A0A0CY03"/>
<dbReference type="PANTHER" id="PTHR11579:SF0">
    <property type="entry name" value="PROTEIN-L-ISOASPARTATE(D-ASPARTATE) O-METHYLTRANSFERASE"/>
    <property type="match status" value="1"/>
</dbReference>
<dbReference type="InterPro" id="IPR029063">
    <property type="entry name" value="SAM-dependent_MTases_sf"/>
</dbReference>
<dbReference type="GO" id="GO:0005737">
    <property type="term" value="C:cytoplasm"/>
    <property type="evidence" value="ECO:0007669"/>
    <property type="project" value="UniProtKB-SubCell"/>
</dbReference>
<name>A0A0A0CY03_9PROT</name>
<accession>A0A0A0CY03</accession>
<dbReference type="EMBL" id="JANX01000538">
    <property type="protein sequence ID" value="KGM31331.1"/>
    <property type="molecule type" value="Genomic_DNA"/>
</dbReference>
<comment type="catalytic activity">
    <reaction evidence="7">
        <text>[protein]-L-isoaspartate + S-adenosyl-L-methionine = [protein]-L-isoaspartate alpha-methyl ester + S-adenosyl-L-homocysteine</text>
        <dbReference type="Rhea" id="RHEA:12705"/>
        <dbReference type="Rhea" id="RHEA-COMP:12143"/>
        <dbReference type="Rhea" id="RHEA-COMP:12144"/>
        <dbReference type="ChEBI" id="CHEBI:57856"/>
        <dbReference type="ChEBI" id="CHEBI:59789"/>
        <dbReference type="ChEBI" id="CHEBI:90596"/>
        <dbReference type="ChEBI" id="CHEBI:90598"/>
        <dbReference type="EC" id="2.1.1.77"/>
    </reaction>
</comment>
<dbReference type="FunFam" id="3.40.50.150:FF:000010">
    <property type="entry name" value="Protein-L-isoaspartate O-methyltransferase"/>
    <property type="match status" value="1"/>
</dbReference>
<evidence type="ECO:0000313" key="8">
    <source>
        <dbReference type="EMBL" id="KGM31331.1"/>
    </source>
</evidence>
<keyword evidence="4 7" id="KW-0489">Methyltransferase</keyword>
<comment type="similarity">
    <text evidence="2 7">Belongs to the methyltransferase superfamily. L-isoaspartyl/D-aspartyl protein methyltransferase family.</text>
</comment>
<proteinExistence type="inferred from homology"/>
<evidence type="ECO:0000256" key="3">
    <source>
        <dbReference type="ARBA" id="ARBA00022490"/>
    </source>
</evidence>
<dbReference type="Proteomes" id="UP000029995">
    <property type="component" value="Unassembled WGS sequence"/>
</dbReference>
<dbReference type="Gene3D" id="3.40.50.150">
    <property type="entry name" value="Vaccinia Virus protein VP39"/>
    <property type="match status" value="1"/>
</dbReference>
<dbReference type="CDD" id="cd02440">
    <property type="entry name" value="AdoMet_MTases"/>
    <property type="match status" value="1"/>
</dbReference>